<dbReference type="EMBL" id="KN612274">
    <property type="protein sequence ID" value="KHJ75917.1"/>
    <property type="molecule type" value="Genomic_DNA"/>
</dbReference>
<evidence type="ECO:0000259" key="2">
    <source>
        <dbReference type="Pfam" id="PF02520"/>
    </source>
</evidence>
<feature type="region of interest" description="Disordered" evidence="1">
    <location>
        <begin position="66"/>
        <end position="120"/>
    </location>
</feature>
<accession>A0A0B1RXH8</accession>
<reference evidence="3 4" key="1">
    <citation type="submission" date="2014-03" db="EMBL/GenBank/DDBJ databases">
        <title>Draft genome of the hookworm Oesophagostomum dentatum.</title>
        <authorList>
            <person name="Mitreva M."/>
        </authorList>
    </citation>
    <scope>NUCLEOTIDE SEQUENCE [LARGE SCALE GENOMIC DNA]</scope>
    <source>
        <strain evidence="3 4">OD-Hann</strain>
    </source>
</reference>
<keyword evidence="4" id="KW-1185">Reference proteome</keyword>
<gene>
    <name evidence="3" type="ORF">OESDEN_24464</name>
</gene>
<dbReference type="Pfam" id="PF02520">
    <property type="entry name" value="ANIS5_cation-bd"/>
    <property type="match status" value="1"/>
</dbReference>
<dbReference type="InterPro" id="IPR003677">
    <property type="entry name" value="ANIS5_cation-bd"/>
</dbReference>
<dbReference type="Proteomes" id="UP000053660">
    <property type="component" value="Unassembled WGS sequence"/>
</dbReference>
<evidence type="ECO:0000313" key="4">
    <source>
        <dbReference type="Proteomes" id="UP000053660"/>
    </source>
</evidence>
<organism evidence="3 4">
    <name type="scientific">Oesophagostomum dentatum</name>
    <name type="common">Nodular worm</name>
    <dbReference type="NCBI Taxonomy" id="61180"/>
    <lineage>
        <taxon>Eukaryota</taxon>
        <taxon>Metazoa</taxon>
        <taxon>Ecdysozoa</taxon>
        <taxon>Nematoda</taxon>
        <taxon>Chromadorea</taxon>
        <taxon>Rhabditida</taxon>
        <taxon>Rhabditina</taxon>
        <taxon>Rhabditomorpha</taxon>
        <taxon>Strongyloidea</taxon>
        <taxon>Strongylidae</taxon>
        <taxon>Oesophagostomum</taxon>
    </lineage>
</organism>
<sequence length="120" mass="13935">MMAEVKQNVSKIISELPEALAKRSAIIENEKLSRKEKHEALWKLVKEKPRLYFALKAIFHIVRPRRGRHFPRPPFPPHHPIEEGRGPRPFGRPEKRAPNGERKEGKKTEEIKKIVAPVKA</sequence>
<evidence type="ECO:0000313" key="3">
    <source>
        <dbReference type="EMBL" id="KHJ75917.1"/>
    </source>
</evidence>
<feature type="domain" description="SXP/RAL-2 family protein Ani s 5-like cation-binding" evidence="2">
    <location>
        <begin position="3"/>
        <end position="60"/>
    </location>
</feature>
<feature type="compositionally biased region" description="Basic and acidic residues" evidence="1">
    <location>
        <begin position="79"/>
        <end position="113"/>
    </location>
</feature>
<name>A0A0B1RXH8_OESDE</name>
<dbReference type="AlphaFoldDB" id="A0A0B1RXH8"/>
<evidence type="ECO:0000256" key="1">
    <source>
        <dbReference type="SAM" id="MobiDB-lite"/>
    </source>
</evidence>
<proteinExistence type="predicted"/>
<protein>
    <recommendedName>
        <fullName evidence="2">SXP/RAL-2 family protein Ani s 5-like cation-binding domain-containing protein</fullName>
    </recommendedName>
</protein>